<name>A0A916YME0_9BACT</name>
<dbReference type="AlphaFoldDB" id="A0A916YME0"/>
<gene>
    <name evidence="3" type="ORF">GCM10011514_15040</name>
</gene>
<dbReference type="SMART" id="SM00850">
    <property type="entry name" value="LytTR"/>
    <property type="match status" value="1"/>
</dbReference>
<keyword evidence="1" id="KW-0812">Transmembrane</keyword>
<dbReference type="RefSeq" id="WP_188765446.1">
    <property type="nucleotide sequence ID" value="NZ_BMKK01000003.1"/>
</dbReference>
<dbReference type="PANTHER" id="PTHR37299:SF1">
    <property type="entry name" value="STAGE 0 SPORULATION PROTEIN A HOMOLOG"/>
    <property type="match status" value="1"/>
</dbReference>
<feature type="transmembrane region" description="Helical" evidence="1">
    <location>
        <begin position="51"/>
        <end position="70"/>
    </location>
</feature>
<evidence type="ECO:0000313" key="4">
    <source>
        <dbReference type="Proteomes" id="UP000609064"/>
    </source>
</evidence>
<keyword evidence="1" id="KW-1133">Transmembrane helix</keyword>
<protein>
    <recommendedName>
        <fullName evidence="2">HTH LytTR-type domain-containing protein</fullName>
    </recommendedName>
</protein>
<dbReference type="PROSITE" id="PS50930">
    <property type="entry name" value="HTH_LYTTR"/>
    <property type="match status" value="1"/>
</dbReference>
<evidence type="ECO:0000259" key="2">
    <source>
        <dbReference type="PROSITE" id="PS50930"/>
    </source>
</evidence>
<keyword evidence="1" id="KW-0472">Membrane</keyword>
<evidence type="ECO:0000313" key="3">
    <source>
        <dbReference type="EMBL" id="GGD51804.1"/>
    </source>
</evidence>
<feature type="transmembrane region" description="Helical" evidence="1">
    <location>
        <begin position="123"/>
        <end position="147"/>
    </location>
</feature>
<dbReference type="Gene3D" id="2.40.50.1020">
    <property type="entry name" value="LytTr DNA-binding domain"/>
    <property type="match status" value="1"/>
</dbReference>
<keyword evidence="4" id="KW-1185">Reference proteome</keyword>
<reference evidence="3" key="1">
    <citation type="journal article" date="2014" name="Int. J. Syst. Evol. Microbiol.">
        <title>Complete genome sequence of Corynebacterium casei LMG S-19264T (=DSM 44701T), isolated from a smear-ripened cheese.</title>
        <authorList>
            <consortium name="US DOE Joint Genome Institute (JGI-PGF)"/>
            <person name="Walter F."/>
            <person name="Albersmeier A."/>
            <person name="Kalinowski J."/>
            <person name="Ruckert C."/>
        </authorList>
    </citation>
    <scope>NUCLEOTIDE SEQUENCE</scope>
    <source>
        <strain evidence="3">CGMCC 1.15958</strain>
    </source>
</reference>
<comment type="caution">
    <text evidence="3">The sequence shown here is derived from an EMBL/GenBank/DDBJ whole genome shotgun (WGS) entry which is preliminary data.</text>
</comment>
<dbReference type="InterPro" id="IPR007492">
    <property type="entry name" value="LytTR_DNA-bd_dom"/>
</dbReference>
<dbReference type="EMBL" id="BMKK01000003">
    <property type="protein sequence ID" value="GGD51804.1"/>
    <property type="molecule type" value="Genomic_DNA"/>
</dbReference>
<feature type="transmembrane region" description="Helical" evidence="1">
    <location>
        <begin position="20"/>
        <end position="39"/>
    </location>
</feature>
<accession>A0A916YME0</accession>
<evidence type="ECO:0000256" key="1">
    <source>
        <dbReference type="SAM" id="Phobius"/>
    </source>
</evidence>
<sequence>MLKILQQPYPFGEKSNTKLLLQSLGEGTFIALFLILFQPLGVSDWHDPNKVWYLACYGLITTLCGLVLRFGIFKSFPKYHNETTWNVGKEILSILLLILMITVVNVFFSRIAFNLNISLKSFFWMLIGVMIIGIFPATFGVMLNYIIQLKKYNQPIVVHHHAPEIGLNENNIENKAPNNDVVRLKLIAENDRDSIELSTESLYFIESSDNYSTIYYEKQGKLQKELLRSSLTRLESQIPSENIVRCHRSFIVNLDKVEKVTGNAQGYKLHLEAPELLVPVARKYSEIVERLK</sequence>
<dbReference type="Pfam" id="PF04397">
    <property type="entry name" value="LytTR"/>
    <property type="match status" value="1"/>
</dbReference>
<dbReference type="GO" id="GO:0000156">
    <property type="term" value="F:phosphorelay response regulator activity"/>
    <property type="evidence" value="ECO:0007669"/>
    <property type="project" value="InterPro"/>
</dbReference>
<dbReference type="Proteomes" id="UP000609064">
    <property type="component" value="Unassembled WGS sequence"/>
</dbReference>
<proteinExistence type="predicted"/>
<feature type="transmembrane region" description="Helical" evidence="1">
    <location>
        <begin position="91"/>
        <end position="111"/>
    </location>
</feature>
<organism evidence="3 4">
    <name type="scientific">Emticicia aquatilis</name>
    <dbReference type="NCBI Taxonomy" id="1537369"/>
    <lineage>
        <taxon>Bacteria</taxon>
        <taxon>Pseudomonadati</taxon>
        <taxon>Bacteroidota</taxon>
        <taxon>Cytophagia</taxon>
        <taxon>Cytophagales</taxon>
        <taxon>Leadbetterellaceae</taxon>
        <taxon>Emticicia</taxon>
    </lineage>
</organism>
<dbReference type="PANTHER" id="PTHR37299">
    <property type="entry name" value="TRANSCRIPTIONAL REGULATOR-RELATED"/>
    <property type="match status" value="1"/>
</dbReference>
<dbReference type="InterPro" id="IPR046947">
    <property type="entry name" value="LytR-like"/>
</dbReference>
<dbReference type="GO" id="GO:0003677">
    <property type="term" value="F:DNA binding"/>
    <property type="evidence" value="ECO:0007669"/>
    <property type="project" value="InterPro"/>
</dbReference>
<feature type="domain" description="HTH LytTR-type" evidence="2">
    <location>
        <begin position="186"/>
        <end position="292"/>
    </location>
</feature>
<reference evidence="3" key="2">
    <citation type="submission" date="2020-09" db="EMBL/GenBank/DDBJ databases">
        <authorList>
            <person name="Sun Q."/>
            <person name="Zhou Y."/>
        </authorList>
    </citation>
    <scope>NUCLEOTIDE SEQUENCE</scope>
    <source>
        <strain evidence="3">CGMCC 1.15958</strain>
    </source>
</reference>